<comment type="caution">
    <text evidence="1">The sequence shown here is derived from an EMBL/GenBank/DDBJ whole genome shotgun (WGS) entry which is preliminary data.</text>
</comment>
<evidence type="ECO:0000313" key="1">
    <source>
        <dbReference type="EMBL" id="RDI46077.1"/>
    </source>
</evidence>
<dbReference type="OrthoDB" id="9815195at2"/>
<dbReference type="Proteomes" id="UP000254720">
    <property type="component" value="Unassembled WGS sequence"/>
</dbReference>
<dbReference type="PANTHER" id="PTHR38477">
    <property type="entry name" value="HYPOTHETICAL EXPORTED PROTEIN"/>
    <property type="match status" value="1"/>
</dbReference>
<keyword evidence="2" id="KW-1185">Reference proteome</keyword>
<dbReference type="EMBL" id="QQAX01000006">
    <property type="protein sequence ID" value="RDI46077.1"/>
    <property type="molecule type" value="Genomic_DNA"/>
</dbReference>
<proteinExistence type="predicted"/>
<dbReference type="InterPro" id="IPR032676">
    <property type="entry name" value="YkuD_2"/>
</dbReference>
<dbReference type="RefSeq" id="WP_114833975.1">
    <property type="nucleotide sequence ID" value="NZ_LR699114.1"/>
</dbReference>
<sequence>MKKIYLLSLTVSLAIGLGYVYLSNKSEYTRQVVQVSENKNTDFNQAVESSENTSMIDEKSILKNAPGLNPDALKVAVKGYKWSLNKGIIENPTILTIIDFSKPSNEKRLWVIDLKTNKVLMNIYTTQGKNSGLLYATSFSNTPSSDQTSLGVYKTLDVYEGKHGPSLRLQGLEKGINDKAYQRSIVIHPADYATPQYVKSNKRAGRSWGCFAIDPAVSNKLIDITKNGTVVFAYAPQEKNDPNIKNI</sequence>
<accession>A0A370GQW9</accession>
<organism evidence="1 2">
    <name type="scientific">Aquicella lusitana</name>
    <dbReference type="NCBI Taxonomy" id="254246"/>
    <lineage>
        <taxon>Bacteria</taxon>
        <taxon>Pseudomonadati</taxon>
        <taxon>Pseudomonadota</taxon>
        <taxon>Gammaproteobacteria</taxon>
        <taxon>Legionellales</taxon>
        <taxon>Coxiellaceae</taxon>
        <taxon>Aquicella</taxon>
    </lineage>
</organism>
<dbReference type="Pfam" id="PF13645">
    <property type="entry name" value="YkuD_2"/>
    <property type="match status" value="1"/>
</dbReference>
<evidence type="ECO:0000313" key="2">
    <source>
        <dbReference type="Proteomes" id="UP000254720"/>
    </source>
</evidence>
<protein>
    <submittedName>
        <fullName evidence="1">L,D-transpeptidase-like protein</fullName>
    </submittedName>
</protein>
<reference evidence="1 2" key="1">
    <citation type="submission" date="2018-07" db="EMBL/GenBank/DDBJ databases">
        <title>Genomic Encyclopedia of Type Strains, Phase IV (KMG-IV): sequencing the most valuable type-strain genomes for metagenomic binning, comparative biology and taxonomic classification.</title>
        <authorList>
            <person name="Goeker M."/>
        </authorList>
    </citation>
    <scope>NUCLEOTIDE SEQUENCE [LARGE SCALE GENOMIC DNA]</scope>
    <source>
        <strain evidence="1 2">DSM 16500</strain>
    </source>
</reference>
<name>A0A370GQW9_9COXI</name>
<gene>
    <name evidence="1" type="ORF">C8D86_10685</name>
</gene>
<dbReference type="AlphaFoldDB" id="A0A370GQW9"/>
<dbReference type="PANTHER" id="PTHR38477:SF1">
    <property type="entry name" value="MUREIN L,D-TRANSPEPTIDASE CATALYTIC DOMAIN FAMILY PROTEIN"/>
    <property type="match status" value="1"/>
</dbReference>